<feature type="signal peptide" evidence="3">
    <location>
        <begin position="1"/>
        <end position="22"/>
    </location>
</feature>
<comment type="similarity">
    <text evidence="1">Belongs to the CpcT/CpeT biliprotein lyase family.</text>
</comment>
<protein>
    <submittedName>
        <fullName evidence="4">Chromophore lyase CpcT/CpeT 2</fullName>
    </submittedName>
</protein>
<accession>A0A917NC30</accession>
<dbReference type="Pfam" id="PF06206">
    <property type="entry name" value="CpeT"/>
    <property type="match status" value="1"/>
</dbReference>
<reference evidence="4" key="2">
    <citation type="submission" date="2020-09" db="EMBL/GenBank/DDBJ databases">
        <authorList>
            <person name="Sun Q."/>
            <person name="Ohkuma M."/>
        </authorList>
    </citation>
    <scope>NUCLEOTIDE SEQUENCE</scope>
    <source>
        <strain evidence="4">JCM 30804</strain>
    </source>
</reference>
<evidence type="ECO:0000256" key="2">
    <source>
        <dbReference type="ARBA" id="ARBA00023239"/>
    </source>
</evidence>
<dbReference type="Gene3D" id="2.40.128.590">
    <property type="entry name" value="CpcT/CpeT domain"/>
    <property type="match status" value="1"/>
</dbReference>
<gene>
    <name evidence="4" type="primary">cpcT2</name>
    <name evidence="4" type="ORF">GCM10009332_20090</name>
</gene>
<organism evidence="4 5">
    <name type="scientific">Shewanella gelidii</name>
    <dbReference type="NCBI Taxonomy" id="1642821"/>
    <lineage>
        <taxon>Bacteria</taxon>
        <taxon>Pseudomonadati</taxon>
        <taxon>Pseudomonadota</taxon>
        <taxon>Gammaproteobacteria</taxon>
        <taxon>Alteromonadales</taxon>
        <taxon>Shewanellaceae</taxon>
        <taxon>Shewanella</taxon>
    </lineage>
</organism>
<evidence type="ECO:0000313" key="5">
    <source>
        <dbReference type="Proteomes" id="UP000613743"/>
    </source>
</evidence>
<sequence length="215" mass="24427">MEIKALTLLGCLSLFSTNQTLAADQTQEPATPLQSKKALLVQWMQGHFNSEQQSIDDKDFFNIHLNMKQIWPQYRDSWLYVEQAAASHLYKPYRQRVYRVTALSETKFASKVYTFDNPLSFAGAYKKEAPFASLTPKDLTEKQGCTVFLTWDEASQSFSGSTDKKSCLSQLRGATYATSEVTVTADKIVSWDRGWNGDDQQVWGAVKSGYEFLKR</sequence>
<dbReference type="RefSeq" id="WP_188920439.1">
    <property type="nucleotide sequence ID" value="NZ_BMPZ01000004.1"/>
</dbReference>
<feature type="chain" id="PRO_5036918141" evidence="3">
    <location>
        <begin position="23"/>
        <end position="215"/>
    </location>
</feature>
<evidence type="ECO:0000256" key="1">
    <source>
        <dbReference type="ARBA" id="ARBA00008206"/>
    </source>
</evidence>
<dbReference type="CDD" id="cd16338">
    <property type="entry name" value="CpcT"/>
    <property type="match status" value="1"/>
</dbReference>
<dbReference type="InterPro" id="IPR010404">
    <property type="entry name" value="CpcT/CpeT"/>
</dbReference>
<keyword evidence="3" id="KW-0732">Signal</keyword>
<evidence type="ECO:0000256" key="3">
    <source>
        <dbReference type="SAM" id="SignalP"/>
    </source>
</evidence>
<dbReference type="AlphaFoldDB" id="A0A917NC30"/>
<comment type="caution">
    <text evidence="4">The sequence shown here is derived from an EMBL/GenBank/DDBJ whole genome shotgun (WGS) entry which is preliminary data.</text>
</comment>
<dbReference type="InterPro" id="IPR038672">
    <property type="entry name" value="CpcT/CpeT_sf"/>
</dbReference>
<name>A0A917NC30_9GAMM</name>
<dbReference type="PANTHER" id="PTHR35137">
    <property type="entry name" value="CHROMOPHORE LYASE CRL, CHLOROPLASTIC"/>
    <property type="match status" value="1"/>
</dbReference>
<dbReference type="EMBL" id="BMPZ01000004">
    <property type="protein sequence ID" value="GGI82784.1"/>
    <property type="molecule type" value="Genomic_DNA"/>
</dbReference>
<dbReference type="Proteomes" id="UP000613743">
    <property type="component" value="Unassembled WGS sequence"/>
</dbReference>
<proteinExistence type="inferred from homology"/>
<dbReference type="PANTHER" id="PTHR35137:SF1">
    <property type="entry name" value="CHROMOPHORE LYASE CRL, CHLOROPLASTIC"/>
    <property type="match status" value="1"/>
</dbReference>
<evidence type="ECO:0000313" key="4">
    <source>
        <dbReference type="EMBL" id="GGI82784.1"/>
    </source>
</evidence>
<reference evidence="4" key="1">
    <citation type="journal article" date="2014" name="Int. J. Syst. Evol. Microbiol.">
        <title>Complete genome sequence of Corynebacterium casei LMG S-19264T (=DSM 44701T), isolated from a smear-ripened cheese.</title>
        <authorList>
            <consortium name="US DOE Joint Genome Institute (JGI-PGF)"/>
            <person name="Walter F."/>
            <person name="Albersmeier A."/>
            <person name="Kalinowski J."/>
            <person name="Ruckert C."/>
        </authorList>
    </citation>
    <scope>NUCLEOTIDE SEQUENCE</scope>
    <source>
        <strain evidence="4">JCM 30804</strain>
    </source>
</reference>
<keyword evidence="5" id="KW-1185">Reference proteome</keyword>
<keyword evidence="2 4" id="KW-0456">Lyase</keyword>
<dbReference type="GO" id="GO:0016829">
    <property type="term" value="F:lyase activity"/>
    <property type="evidence" value="ECO:0007669"/>
    <property type="project" value="UniProtKB-KW"/>
</dbReference>